<feature type="non-terminal residue" evidence="2">
    <location>
        <position position="1"/>
    </location>
</feature>
<comment type="caution">
    <text evidence="2">The sequence shown here is derived from an EMBL/GenBank/DDBJ whole genome shotgun (WGS) entry which is preliminary data.</text>
</comment>
<sequence>QGGAFIHVAPSHKQPLRKMRLSLQRLRGGDACSVAASTLDAPSPVAPPNQHLKKKKMSPVSPLRQNEGSFVNSFKTRVFS</sequence>
<proteinExistence type="predicted"/>
<keyword evidence="3" id="KW-1185">Reference proteome</keyword>
<dbReference type="EMBL" id="JASCZI010030342">
    <property type="protein sequence ID" value="MED6121561.1"/>
    <property type="molecule type" value="Genomic_DNA"/>
</dbReference>
<reference evidence="2 3" key="1">
    <citation type="journal article" date="2023" name="Plants (Basel)">
        <title>Bridging the Gap: Combining Genomics and Transcriptomics Approaches to Understand Stylosanthes scabra, an Orphan Legume from the Brazilian Caatinga.</title>
        <authorList>
            <person name="Ferreira-Neto J.R.C."/>
            <person name="da Silva M.D."/>
            <person name="Binneck E."/>
            <person name="de Melo N.F."/>
            <person name="da Silva R.H."/>
            <person name="de Melo A.L.T.M."/>
            <person name="Pandolfi V."/>
            <person name="Bustamante F.O."/>
            <person name="Brasileiro-Vidal A.C."/>
            <person name="Benko-Iseppon A.M."/>
        </authorList>
    </citation>
    <scope>NUCLEOTIDE SEQUENCE [LARGE SCALE GENOMIC DNA]</scope>
    <source>
        <tissue evidence="2">Leaves</tissue>
    </source>
</reference>
<gene>
    <name evidence="2" type="ORF">PIB30_031319</name>
</gene>
<protein>
    <submittedName>
        <fullName evidence="2">Uncharacterized protein</fullName>
    </submittedName>
</protein>
<evidence type="ECO:0000256" key="1">
    <source>
        <dbReference type="SAM" id="MobiDB-lite"/>
    </source>
</evidence>
<evidence type="ECO:0000313" key="2">
    <source>
        <dbReference type="EMBL" id="MED6121561.1"/>
    </source>
</evidence>
<evidence type="ECO:0000313" key="3">
    <source>
        <dbReference type="Proteomes" id="UP001341840"/>
    </source>
</evidence>
<accession>A0ABU6RCE4</accession>
<feature type="region of interest" description="Disordered" evidence="1">
    <location>
        <begin position="39"/>
        <end position="67"/>
    </location>
</feature>
<name>A0ABU6RCE4_9FABA</name>
<dbReference type="Proteomes" id="UP001341840">
    <property type="component" value="Unassembled WGS sequence"/>
</dbReference>
<organism evidence="2 3">
    <name type="scientific">Stylosanthes scabra</name>
    <dbReference type="NCBI Taxonomy" id="79078"/>
    <lineage>
        <taxon>Eukaryota</taxon>
        <taxon>Viridiplantae</taxon>
        <taxon>Streptophyta</taxon>
        <taxon>Embryophyta</taxon>
        <taxon>Tracheophyta</taxon>
        <taxon>Spermatophyta</taxon>
        <taxon>Magnoliopsida</taxon>
        <taxon>eudicotyledons</taxon>
        <taxon>Gunneridae</taxon>
        <taxon>Pentapetalae</taxon>
        <taxon>rosids</taxon>
        <taxon>fabids</taxon>
        <taxon>Fabales</taxon>
        <taxon>Fabaceae</taxon>
        <taxon>Papilionoideae</taxon>
        <taxon>50 kb inversion clade</taxon>
        <taxon>dalbergioids sensu lato</taxon>
        <taxon>Dalbergieae</taxon>
        <taxon>Pterocarpus clade</taxon>
        <taxon>Stylosanthes</taxon>
    </lineage>
</organism>